<gene>
    <name evidence="6" type="ORF">Syun_022748</name>
</gene>
<evidence type="ECO:0000256" key="2">
    <source>
        <dbReference type="ARBA" id="ARBA00022741"/>
    </source>
</evidence>
<accession>A0AAP0I1R4</accession>
<reference evidence="6 7" key="1">
    <citation type="submission" date="2024-01" db="EMBL/GenBank/DDBJ databases">
        <title>Genome assemblies of Stephania.</title>
        <authorList>
            <person name="Yang L."/>
        </authorList>
    </citation>
    <scope>NUCLEOTIDE SEQUENCE [LARGE SCALE GENOMIC DNA]</scope>
    <source>
        <strain evidence="6">YNDBR</strain>
        <tissue evidence="6">Leaf</tissue>
    </source>
</reference>
<evidence type="ECO:0000256" key="1">
    <source>
        <dbReference type="ARBA" id="ARBA00004123"/>
    </source>
</evidence>
<keyword evidence="2" id="KW-0547">Nucleotide-binding</keyword>
<dbReference type="GO" id="GO:0080188">
    <property type="term" value="P:gene silencing by siRNA-directed DNA methylation"/>
    <property type="evidence" value="ECO:0007669"/>
    <property type="project" value="InterPro"/>
</dbReference>
<dbReference type="PANTHER" id="PTHR45821">
    <property type="entry name" value="SNF2 DOMAIN-CONTAINING PROTEIN CLASSY 2-RELATED"/>
    <property type="match status" value="1"/>
</dbReference>
<dbReference type="GO" id="GO:0005524">
    <property type="term" value="F:ATP binding"/>
    <property type="evidence" value="ECO:0007669"/>
    <property type="project" value="UniProtKB-KW"/>
</dbReference>
<sequence length="172" mass="19721">MDSSQAIRRCIMSRAQISRGKNLFKGNADASFFDIVEETLQNKVDFKRKVTVIQDLRVMTEKVLHNYKGDFLDELPGLVDITVFLNLTTKQKKSLENLEKLGRMGSAIYWHPLLKEFSKSNAAEEKYSTLDEDELDNLLNRVDVKDGVKANFFLNLLALCEAAREKLLVFSR</sequence>
<dbReference type="GO" id="GO:0004386">
    <property type="term" value="F:helicase activity"/>
    <property type="evidence" value="ECO:0007669"/>
    <property type="project" value="UniProtKB-KW"/>
</dbReference>
<proteinExistence type="predicted"/>
<name>A0AAP0I1R4_9MAGN</name>
<dbReference type="Proteomes" id="UP001420932">
    <property type="component" value="Unassembled WGS sequence"/>
</dbReference>
<keyword evidence="4" id="KW-0067">ATP-binding</keyword>
<keyword evidence="3" id="KW-0347">Helicase</keyword>
<organism evidence="6 7">
    <name type="scientific">Stephania yunnanensis</name>
    <dbReference type="NCBI Taxonomy" id="152371"/>
    <lineage>
        <taxon>Eukaryota</taxon>
        <taxon>Viridiplantae</taxon>
        <taxon>Streptophyta</taxon>
        <taxon>Embryophyta</taxon>
        <taxon>Tracheophyta</taxon>
        <taxon>Spermatophyta</taxon>
        <taxon>Magnoliopsida</taxon>
        <taxon>Ranunculales</taxon>
        <taxon>Menispermaceae</taxon>
        <taxon>Menispermoideae</taxon>
        <taxon>Cissampelideae</taxon>
        <taxon>Stephania</taxon>
    </lineage>
</organism>
<keyword evidence="7" id="KW-1185">Reference proteome</keyword>
<comment type="caution">
    <text evidence="6">The sequence shown here is derived from an EMBL/GenBank/DDBJ whole genome shotgun (WGS) entry which is preliminary data.</text>
</comment>
<protein>
    <submittedName>
        <fullName evidence="6">Uncharacterized protein</fullName>
    </submittedName>
</protein>
<evidence type="ECO:0000313" key="7">
    <source>
        <dbReference type="Proteomes" id="UP001420932"/>
    </source>
</evidence>
<dbReference type="AlphaFoldDB" id="A0AAP0I1R4"/>
<evidence type="ECO:0000256" key="5">
    <source>
        <dbReference type="ARBA" id="ARBA00023242"/>
    </source>
</evidence>
<dbReference type="EMBL" id="JBBNAF010000010">
    <property type="protein sequence ID" value="KAK9106737.1"/>
    <property type="molecule type" value="Genomic_DNA"/>
</dbReference>
<evidence type="ECO:0000256" key="3">
    <source>
        <dbReference type="ARBA" id="ARBA00022806"/>
    </source>
</evidence>
<evidence type="ECO:0000256" key="4">
    <source>
        <dbReference type="ARBA" id="ARBA00022840"/>
    </source>
</evidence>
<dbReference type="InterPro" id="IPR044567">
    <property type="entry name" value="CLSY/DRD1"/>
</dbReference>
<dbReference type="PANTHER" id="PTHR45821:SF1">
    <property type="entry name" value="ATP-DEPENDENT HELICASE FAMILY PROTEIN-RELATED"/>
    <property type="match status" value="1"/>
</dbReference>
<keyword evidence="3" id="KW-0378">Hydrolase</keyword>
<keyword evidence="5" id="KW-0539">Nucleus</keyword>
<dbReference type="GO" id="GO:0005634">
    <property type="term" value="C:nucleus"/>
    <property type="evidence" value="ECO:0007669"/>
    <property type="project" value="UniProtKB-SubCell"/>
</dbReference>
<evidence type="ECO:0000313" key="6">
    <source>
        <dbReference type="EMBL" id="KAK9106737.1"/>
    </source>
</evidence>
<comment type="subcellular location">
    <subcellularLocation>
        <location evidence="1">Nucleus</location>
    </subcellularLocation>
</comment>